<comment type="subcellular location">
    <subcellularLocation>
        <location evidence="5">Cell membrane</location>
        <topology evidence="5">Multi-pass membrane protein</topology>
    </subcellularLocation>
    <subcellularLocation>
        <location evidence="1">Membrane</location>
        <topology evidence="1">Multi-pass membrane protein</topology>
    </subcellularLocation>
</comment>
<evidence type="ECO:0000256" key="5">
    <source>
        <dbReference type="RuleBase" id="RU363041"/>
    </source>
</evidence>
<dbReference type="STRING" id="1246637.MTBBW1_1040080"/>
<name>A0A1W1H557_9BACT</name>
<evidence type="ECO:0000313" key="8">
    <source>
        <dbReference type="Proteomes" id="UP000191931"/>
    </source>
</evidence>
<keyword evidence="8" id="KW-1185">Reference proteome</keyword>
<feature type="transmembrane region" description="Helical" evidence="5">
    <location>
        <begin position="375"/>
        <end position="394"/>
    </location>
</feature>
<dbReference type="GO" id="GO:0005886">
    <property type="term" value="C:plasma membrane"/>
    <property type="evidence" value="ECO:0007669"/>
    <property type="project" value="UniProtKB-SubCell"/>
</dbReference>
<keyword evidence="4 5" id="KW-0472">Membrane</keyword>
<dbReference type="Proteomes" id="UP000191931">
    <property type="component" value="Unassembled WGS sequence"/>
</dbReference>
<dbReference type="InterPro" id="IPR051598">
    <property type="entry name" value="TSUP/Inactive_protease-like"/>
</dbReference>
<dbReference type="Pfam" id="PF01925">
    <property type="entry name" value="TauE"/>
    <property type="match status" value="1"/>
</dbReference>
<evidence type="ECO:0000256" key="2">
    <source>
        <dbReference type="ARBA" id="ARBA00022692"/>
    </source>
</evidence>
<gene>
    <name evidence="7" type="ORF">MTBBW1_1040080</name>
</gene>
<feature type="transmembrane region" description="Helical" evidence="5">
    <location>
        <begin position="193"/>
        <end position="210"/>
    </location>
</feature>
<keyword evidence="5" id="KW-1003">Cell membrane</keyword>
<dbReference type="InterPro" id="IPR002781">
    <property type="entry name" value="TM_pro_TauE-like"/>
</dbReference>
<feature type="transmembrane region" description="Helical" evidence="5">
    <location>
        <begin position="347"/>
        <end position="368"/>
    </location>
</feature>
<sequence>MINQSKFYLATALMILLSFVTMALAQTGAELTTPDMPEKMKTAIEKSLEDEAFAAKTQATIKPGEPTGFLGIPGAPNPSLLLGFLWAIWVGWIFSTVGAFGGIMAGVGHITIFGLADYAKSFGKGNPVNNLITDSIRVSNQWLVGLSGVITSFNYYRMGRLVAPLGICLAIGGVGGSWLVPELTAGKVSLKDYIGYFGLIVFVLGFFLVYEMTPKGAAGKKQAKAAAQAFEKAAREKTDTSDQGVKIVEGSWTFMWIALVTVVASALWINLIPVARWVAYILVIVGWALTFMIGTIRFTFFGQEFSFKAYVPMLGGITIAALASFLGVGGGFLYVPFLTSVAGLPMFLVAGTSALCVLVGMIVSIFSYMVGKGVVISWAFIGAELVGIFIGSMIGPRTSKYIPEKVLKIIFIVLAFYVGIRYTSKGFLGYSLLPPF</sequence>
<feature type="transmembrane region" description="Helical" evidence="5">
    <location>
        <begin position="310"/>
        <end position="335"/>
    </location>
</feature>
<feature type="transmembrane region" description="Helical" evidence="5">
    <location>
        <begin position="86"/>
        <end position="116"/>
    </location>
</feature>
<feature type="transmembrane region" description="Helical" evidence="5">
    <location>
        <begin position="161"/>
        <end position="181"/>
    </location>
</feature>
<dbReference type="PANTHER" id="PTHR43701">
    <property type="entry name" value="MEMBRANE TRANSPORTER PROTEIN MJ0441-RELATED"/>
    <property type="match status" value="1"/>
</dbReference>
<evidence type="ECO:0000256" key="3">
    <source>
        <dbReference type="ARBA" id="ARBA00022989"/>
    </source>
</evidence>
<dbReference type="EMBL" id="FWEV01000007">
    <property type="protein sequence ID" value="SLM27623.1"/>
    <property type="molecule type" value="Genomic_DNA"/>
</dbReference>
<comment type="similarity">
    <text evidence="5">Belongs to the 4-toluene sulfonate uptake permease (TSUP) (TC 2.A.102) family.</text>
</comment>
<dbReference type="PANTHER" id="PTHR43701:SF2">
    <property type="entry name" value="MEMBRANE TRANSPORTER PROTEIN YJNA-RELATED"/>
    <property type="match status" value="1"/>
</dbReference>
<evidence type="ECO:0000256" key="1">
    <source>
        <dbReference type="ARBA" id="ARBA00004141"/>
    </source>
</evidence>
<keyword evidence="3 5" id="KW-1133">Transmembrane helix</keyword>
<feature type="transmembrane region" description="Helical" evidence="5">
    <location>
        <begin position="252"/>
        <end position="271"/>
    </location>
</feature>
<keyword evidence="2 5" id="KW-0812">Transmembrane</keyword>
<keyword evidence="6" id="KW-0732">Signal</keyword>
<feature type="transmembrane region" description="Helical" evidence="5">
    <location>
        <begin position="406"/>
        <end position="423"/>
    </location>
</feature>
<evidence type="ECO:0000313" key="7">
    <source>
        <dbReference type="EMBL" id="SLM27623.1"/>
    </source>
</evidence>
<feature type="transmembrane region" description="Helical" evidence="5">
    <location>
        <begin position="277"/>
        <end position="298"/>
    </location>
</feature>
<accession>A0A1W1H557</accession>
<proteinExistence type="inferred from homology"/>
<feature type="chain" id="PRO_5012303275" description="Probable membrane transporter protein" evidence="6">
    <location>
        <begin position="26"/>
        <end position="436"/>
    </location>
</feature>
<evidence type="ECO:0000256" key="6">
    <source>
        <dbReference type="SAM" id="SignalP"/>
    </source>
</evidence>
<organism evidence="7 8">
    <name type="scientific">Desulfamplus magnetovallimortis</name>
    <dbReference type="NCBI Taxonomy" id="1246637"/>
    <lineage>
        <taxon>Bacteria</taxon>
        <taxon>Pseudomonadati</taxon>
        <taxon>Thermodesulfobacteriota</taxon>
        <taxon>Desulfobacteria</taxon>
        <taxon>Desulfobacterales</taxon>
        <taxon>Desulfobacteraceae</taxon>
        <taxon>Desulfamplus</taxon>
    </lineage>
</organism>
<evidence type="ECO:0000256" key="4">
    <source>
        <dbReference type="ARBA" id="ARBA00023136"/>
    </source>
</evidence>
<protein>
    <recommendedName>
        <fullName evidence="5">Probable membrane transporter protein</fullName>
    </recommendedName>
</protein>
<reference evidence="7 8" key="1">
    <citation type="submission" date="2017-03" db="EMBL/GenBank/DDBJ databases">
        <authorList>
            <person name="Afonso C.L."/>
            <person name="Miller P.J."/>
            <person name="Scott M.A."/>
            <person name="Spackman E."/>
            <person name="Goraichik I."/>
            <person name="Dimitrov K.M."/>
            <person name="Suarez D.L."/>
            <person name="Swayne D.E."/>
        </authorList>
    </citation>
    <scope>NUCLEOTIDE SEQUENCE [LARGE SCALE GENOMIC DNA]</scope>
    <source>
        <strain evidence="7">PRJEB14757</strain>
    </source>
</reference>
<dbReference type="AlphaFoldDB" id="A0A1W1H557"/>
<feature type="signal peptide" evidence="6">
    <location>
        <begin position="1"/>
        <end position="25"/>
    </location>
</feature>